<name>A0A2X1XWM5_9FIRM</name>
<evidence type="ECO:0000313" key="2">
    <source>
        <dbReference type="EMBL" id="SPY47948.1"/>
    </source>
</evidence>
<evidence type="ECO:0000313" key="3">
    <source>
        <dbReference type="Proteomes" id="UP000250070"/>
    </source>
</evidence>
<gene>
    <name evidence="2" type="ORF">NCTC13076_01221</name>
</gene>
<dbReference type="EMBL" id="UATM01000032">
    <property type="protein sequence ID" value="SPY47948.1"/>
    <property type="molecule type" value="Genomic_DNA"/>
</dbReference>
<accession>A0A2X1XWM5</accession>
<dbReference type="SUPFAM" id="SSF143100">
    <property type="entry name" value="TTHA1013/TTHA0281-like"/>
    <property type="match status" value="1"/>
</dbReference>
<dbReference type="Pfam" id="PF15919">
    <property type="entry name" value="HicB_lk_antitox"/>
    <property type="match status" value="1"/>
</dbReference>
<sequence>MLVSYPAIFYYSPEEKGYYVYMPDIEGAGTQGDSIEEALLMASDYLGIMAGSIIEGGDTLPKQSAISDLSIEDNFPFKDDPEFDGFYDYSKSFISLVYVDLKDYLGSQELVKKTLSIPKWSNDLGNKLNLNFSKLLTEAIVNIAKN</sequence>
<dbReference type="Gene3D" id="3.30.160.250">
    <property type="match status" value="1"/>
</dbReference>
<evidence type="ECO:0000259" key="1">
    <source>
        <dbReference type="Pfam" id="PF15919"/>
    </source>
</evidence>
<feature type="domain" description="HicB-like antitoxin of toxin-antitoxin system" evidence="1">
    <location>
        <begin position="5"/>
        <end position="75"/>
    </location>
</feature>
<protein>
    <recommendedName>
        <fullName evidence="1">HicB-like antitoxin of toxin-antitoxin system domain-containing protein</fullName>
    </recommendedName>
</protein>
<dbReference type="Proteomes" id="UP000250070">
    <property type="component" value="Unassembled WGS sequence"/>
</dbReference>
<proteinExistence type="predicted"/>
<dbReference type="InterPro" id="IPR031807">
    <property type="entry name" value="HicB-like"/>
</dbReference>
<dbReference type="OrthoDB" id="5419659at2"/>
<dbReference type="InterPro" id="IPR035069">
    <property type="entry name" value="TTHA1013/TTHA0281-like"/>
</dbReference>
<dbReference type="AlphaFoldDB" id="A0A2X1XWM5"/>
<organism evidence="2 3">
    <name type="scientific">Peptoniphilus harei</name>
    <dbReference type="NCBI Taxonomy" id="54005"/>
    <lineage>
        <taxon>Bacteria</taxon>
        <taxon>Bacillati</taxon>
        <taxon>Bacillota</taxon>
        <taxon>Tissierellia</taxon>
        <taxon>Tissierellales</taxon>
        <taxon>Peptoniphilaceae</taxon>
        <taxon>Peptoniphilus</taxon>
    </lineage>
</organism>
<dbReference type="GeneID" id="83862703"/>
<dbReference type="RefSeq" id="WP_112889892.1">
    <property type="nucleotide sequence ID" value="NZ_CP068103.1"/>
</dbReference>
<reference evidence="2 3" key="1">
    <citation type="submission" date="2018-06" db="EMBL/GenBank/DDBJ databases">
        <authorList>
            <consortium name="Pathogen Informatics"/>
            <person name="Doyle S."/>
        </authorList>
    </citation>
    <scope>NUCLEOTIDE SEQUENCE [LARGE SCALE GENOMIC DNA]</scope>
    <source>
        <strain evidence="2 3">NCTC13076</strain>
    </source>
</reference>